<name>T1J469_STRMM</name>
<dbReference type="InterPro" id="IPR014768">
    <property type="entry name" value="GBD/FH3_dom"/>
</dbReference>
<evidence type="ECO:0000259" key="2">
    <source>
        <dbReference type="PROSITE" id="PS51232"/>
    </source>
</evidence>
<dbReference type="PANTHER" id="PTHR45857">
    <property type="entry name" value="FORMIN-LIKE PROTEIN"/>
    <property type="match status" value="1"/>
</dbReference>
<dbReference type="GO" id="GO:0031267">
    <property type="term" value="F:small GTPase binding"/>
    <property type="evidence" value="ECO:0007669"/>
    <property type="project" value="InterPro"/>
</dbReference>
<sequence>MLPPLMEVDDEDCKLLSVEEKWKLVFKEDVGPPMYRPEEYAVHIHRWLKNGVILYGRSMNKRDDKEAGDSNDNLYLKELSDISDLLRNLKIDLKLAHSSFHTEFLGEPLGGVGLLLNTLKALQGLQTAKPVPTMTPRDVAVMHKKAMTDEYECLIGIKYATQLPEAMRQFVEHSSGLYLLASSSLGTHIKTRILGLQLLTQACNVSNGHDGVLKAFSTLRLTMGEPVCFKLLIGMLNSVGKTLLFQMTCLIFLNTLLDTCRNACERVYVQCVLEEAGVEVKHLEKFCEMPDLEYFDQYVEALKNWKKNYVDVENLMYLSKRLANDNCQLRTEVDVLKKTAKKLEQDKINLMIVERELSEQCVELEKKISTVKRTEAQLQLAKTQQQNHQFNTSYTPPGLNLNNLRPDRSPSQSNSPEAMSISSEEALKALEETDPDLIVPKIQRKPKGYIWSTDEHSKITIKIHQKNATRRQINSHSDYASLGTDDKHEEWNLPWKYPEIPQPKAVSNKTTSQDLSGSERSSRQMSSHNSRVIPSETDQNVFYKRIFPSKSQTLAELQETITKEVYKAVQSATSDLSVVFFQALSKLGSVDSPDDTSVPKYRSYSPISKDNSKPLIKESTKPFGKDSGLRVPKTKNANKQHSNTKLKDLDTHMEDQSIFPDHFSLSNIRFVMVDSNPSSVGSNPSTVHSDSTCASSSHHSHQVKPKTAFTSSAGRVNSNKLTTYFQEARTLKRDKIGPSSENSDCGLWCYHRRRQRWILMSKYGRNVCRRCLAPVHKQRKKSIPSAGNRQQQECWPNFMMAKVDQATNTCNQNVSRIPVRHNEMWKRKTNTGGAMAAYLRDCSYLNKVVLYPPSTCTTNKKVNVASQTETYCSNTSTQTGTILKDSSFPWTQALNKEVPEKIPHFISNSVQNLNQKPPLLDEKTL</sequence>
<dbReference type="PROSITE" id="PS51232">
    <property type="entry name" value="GBD_FH3"/>
    <property type="match status" value="1"/>
</dbReference>
<evidence type="ECO:0000256" key="1">
    <source>
        <dbReference type="SAM" id="MobiDB-lite"/>
    </source>
</evidence>
<dbReference type="SMART" id="SM01140">
    <property type="entry name" value="Drf_GBD"/>
    <property type="match status" value="1"/>
</dbReference>
<dbReference type="InterPro" id="IPR016024">
    <property type="entry name" value="ARM-type_fold"/>
</dbReference>
<dbReference type="GO" id="GO:0051015">
    <property type="term" value="F:actin filament binding"/>
    <property type="evidence" value="ECO:0007669"/>
    <property type="project" value="TreeGrafter"/>
</dbReference>
<dbReference type="InterPro" id="IPR010472">
    <property type="entry name" value="FH3_dom"/>
</dbReference>
<feature type="domain" description="GBD/FH3" evidence="2">
    <location>
        <begin position="1"/>
        <end position="389"/>
    </location>
</feature>
<dbReference type="STRING" id="126957.T1J469"/>
<dbReference type="GO" id="GO:0005829">
    <property type="term" value="C:cytosol"/>
    <property type="evidence" value="ECO:0007669"/>
    <property type="project" value="TreeGrafter"/>
</dbReference>
<dbReference type="GO" id="GO:0008360">
    <property type="term" value="P:regulation of cell shape"/>
    <property type="evidence" value="ECO:0007669"/>
    <property type="project" value="TreeGrafter"/>
</dbReference>
<protein>
    <recommendedName>
        <fullName evidence="2">GBD/FH3 domain-containing protein</fullName>
    </recommendedName>
</protein>
<dbReference type="eggNOG" id="KOG1923">
    <property type="taxonomic scope" value="Eukaryota"/>
</dbReference>
<accession>T1J469</accession>
<dbReference type="EMBL" id="JH431840">
    <property type="status" value="NOT_ANNOTATED_CDS"/>
    <property type="molecule type" value="Genomic_DNA"/>
</dbReference>
<dbReference type="EnsemblMetazoa" id="SMAR008400-RA">
    <property type="protein sequence ID" value="SMAR008400-PA"/>
    <property type="gene ID" value="SMAR008400"/>
</dbReference>
<dbReference type="PANTHER" id="PTHR45857:SF9">
    <property type="entry name" value="MULTIPLE WING HAIRS, ISOFORM C"/>
    <property type="match status" value="1"/>
</dbReference>
<feature type="region of interest" description="Disordered" evidence="1">
    <location>
        <begin position="495"/>
        <end position="534"/>
    </location>
</feature>
<organism evidence="3 4">
    <name type="scientific">Strigamia maritima</name>
    <name type="common">European centipede</name>
    <name type="synonym">Geophilus maritimus</name>
    <dbReference type="NCBI Taxonomy" id="126957"/>
    <lineage>
        <taxon>Eukaryota</taxon>
        <taxon>Metazoa</taxon>
        <taxon>Ecdysozoa</taxon>
        <taxon>Arthropoda</taxon>
        <taxon>Myriapoda</taxon>
        <taxon>Chilopoda</taxon>
        <taxon>Pleurostigmophora</taxon>
        <taxon>Geophilomorpha</taxon>
        <taxon>Linotaeniidae</taxon>
        <taxon>Strigamia</taxon>
    </lineage>
</organism>
<proteinExistence type="predicted"/>
<dbReference type="Gene3D" id="1.25.10.10">
    <property type="entry name" value="Leucine-rich Repeat Variant"/>
    <property type="match status" value="1"/>
</dbReference>
<dbReference type="InterPro" id="IPR011989">
    <property type="entry name" value="ARM-like"/>
</dbReference>
<feature type="region of interest" description="Disordered" evidence="1">
    <location>
        <begin position="681"/>
        <end position="712"/>
    </location>
</feature>
<feature type="compositionally biased region" description="Basic residues" evidence="1">
    <location>
        <begin position="632"/>
        <end position="642"/>
    </location>
</feature>
<feature type="compositionally biased region" description="Low complexity" evidence="1">
    <location>
        <begin position="685"/>
        <end position="697"/>
    </location>
</feature>
<evidence type="ECO:0000313" key="4">
    <source>
        <dbReference type="Proteomes" id="UP000014500"/>
    </source>
</evidence>
<dbReference type="GO" id="GO:0030866">
    <property type="term" value="P:cortical actin cytoskeleton organization"/>
    <property type="evidence" value="ECO:0007669"/>
    <property type="project" value="TreeGrafter"/>
</dbReference>
<keyword evidence="4" id="KW-1185">Reference proteome</keyword>
<feature type="compositionally biased region" description="Low complexity" evidence="1">
    <location>
        <begin position="516"/>
        <end position="531"/>
    </location>
</feature>
<dbReference type="GO" id="GO:0016477">
    <property type="term" value="P:cell migration"/>
    <property type="evidence" value="ECO:0007669"/>
    <property type="project" value="TreeGrafter"/>
</dbReference>
<dbReference type="InterPro" id="IPR043592">
    <property type="entry name" value="FMNL_animal"/>
</dbReference>
<feature type="region of interest" description="Disordered" evidence="1">
    <location>
        <begin position="591"/>
        <end position="642"/>
    </location>
</feature>
<dbReference type="AlphaFoldDB" id="T1J469"/>
<feature type="region of interest" description="Disordered" evidence="1">
    <location>
        <begin position="382"/>
        <end position="422"/>
    </location>
</feature>
<dbReference type="SUPFAM" id="SSF48371">
    <property type="entry name" value="ARM repeat"/>
    <property type="match status" value="1"/>
</dbReference>
<evidence type="ECO:0000313" key="3">
    <source>
        <dbReference type="EnsemblMetazoa" id="SMAR008400-PA"/>
    </source>
</evidence>
<dbReference type="HOGENOM" id="CLU_315845_0_0_1"/>
<feature type="compositionally biased region" description="Polar residues" evidence="1">
    <location>
        <begin position="505"/>
        <end position="515"/>
    </location>
</feature>
<feature type="compositionally biased region" description="Basic and acidic residues" evidence="1">
    <location>
        <begin position="610"/>
        <end position="628"/>
    </location>
</feature>
<dbReference type="InterPro" id="IPR010473">
    <property type="entry name" value="GTPase-bd"/>
</dbReference>
<reference evidence="3" key="2">
    <citation type="submission" date="2015-02" db="UniProtKB">
        <authorList>
            <consortium name="EnsemblMetazoa"/>
        </authorList>
    </citation>
    <scope>IDENTIFICATION</scope>
</reference>
<dbReference type="SMART" id="SM01139">
    <property type="entry name" value="Drf_FH3"/>
    <property type="match status" value="1"/>
</dbReference>
<dbReference type="Proteomes" id="UP000014500">
    <property type="component" value="Unassembled WGS sequence"/>
</dbReference>
<reference evidence="4" key="1">
    <citation type="submission" date="2011-05" db="EMBL/GenBank/DDBJ databases">
        <authorList>
            <person name="Richards S.R."/>
            <person name="Qu J."/>
            <person name="Jiang H."/>
            <person name="Jhangiani S.N."/>
            <person name="Agravi P."/>
            <person name="Goodspeed R."/>
            <person name="Gross S."/>
            <person name="Mandapat C."/>
            <person name="Jackson L."/>
            <person name="Mathew T."/>
            <person name="Pu L."/>
            <person name="Thornton R."/>
            <person name="Saada N."/>
            <person name="Wilczek-Boney K.B."/>
            <person name="Lee S."/>
            <person name="Kovar C."/>
            <person name="Wu Y."/>
            <person name="Scherer S.E."/>
            <person name="Worley K.C."/>
            <person name="Muzny D.M."/>
            <person name="Gibbs R."/>
        </authorList>
    </citation>
    <scope>NUCLEOTIDE SEQUENCE</scope>
    <source>
        <strain evidence="4">Brora</strain>
    </source>
</reference>